<dbReference type="EMBL" id="LQPN01000063">
    <property type="protein sequence ID" value="ORW41730.1"/>
    <property type="molecule type" value="Genomic_DNA"/>
</dbReference>
<evidence type="ECO:0000256" key="10">
    <source>
        <dbReference type="ARBA" id="ARBA00023270"/>
    </source>
</evidence>
<evidence type="ECO:0000256" key="12">
    <source>
        <dbReference type="HAMAP-Rule" id="MF_00493"/>
    </source>
</evidence>
<dbReference type="SUPFAM" id="SSF51569">
    <property type="entry name" value="Aldolase"/>
    <property type="match status" value="1"/>
</dbReference>
<comment type="subcellular location">
    <subcellularLocation>
        <location evidence="2 12">Cytoplasm</location>
    </subcellularLocation>
</comment>
<dbReference type="Gene3D" id="3.20.20.70">
    <property type="entry name" value="Aldolase class I"/>
    <property type="match status" value="1"/>
</dbReference>
<evidence type="ECO:0000256" key="7">
    <source>
        <dbReference type="ARBA" id="ARBA00022490"/>
    </source>
</evidence>
<dbReference type="GO" id="GO:0006098">
    <property type="term" value="P:pentose-phosphate shunt"/>
    <property type="evidence" value="ECO:0007669"/>
    <property type="project" value="UniProtKB-UniRule"/>
</dbReference>
<protein>
    <recommendedName>
        <fullName evidence="6 12">Transaldolase</fullName>
        <ecNumber evidence="5 12">2.2.1.2</ecNumber>
    </recommendedName>
</protein>
<dbReference type="EC" id="2.2.1.2" evidence="5 12"/>
<comment type="catalytic activity">
    <reaction evidence="11 12">
        <text>D-sedoheptulose 7-phosphate + D-glyceraldehyde 3-phosphate = D-erythrose 4-phosphate + beta-D-fructose 6-phosphate</text>
        <dbReference type="Rhea" id="RHEA:17053"/>
        <dbReference type="ChEBI" id="CHEBI:16897"/>
        <dbReference type="ChEBI" id="CHEBI:57483"/>
        <dbReference type="ChEBI" id="CHEBI:57634"/>
        <dbReference type="ChEBI" id="CHEBI:59776"/>
        <dbReference type="EC" id="2.2.1.2"/>
    </reaction>
</comment>
<dbReference type="PROSITE" id="PS00958">
    <property type="entry name" value="TRANSALDOLASE_2"/>
    <property type="match status" value="1"/>
</dbReference>
<dbReference type="InterPro" id="IPR018225">
    <property type="entry name" value="Transaldolase_AS"/>
</dbReference>
<proteinExistence type="inferred from homology"/>
<dbReference type="UniPathway" id="UPA00115">
    <property type="reaction ID" value="UER00414"/>
</dbReference>
<dbReference type="CDD" id="cd00955">
    <property type="entry name" value="Transaldolase_like"/>
    <property type="match status" value="1"/>
</dbReference>
<gene>
    <name evidence="12" type="primary">tal</name>
    <name evidence="13" type="ORF">AWB90_20835</name>
</gene>
<keyword evidence="7 12" id="KW-0963">Cytoplasm</keyword>
<evidence type="ECO:0000256" key="3">
    <source>
        <dbReference type="ARBA" id="ARBA00004857"/>
    </source>
</evidence>
<dbReference type="InterPro" id="IPR001585">
    <property type="entry name" value="TAL/FSA"/>
</dbReference>
<dbReference type="PANTHER" id="PTHR10683:SF31">
    <property type="entry name" value="TRANSALDOLASE"/>
    <property type="match status" value="1"/>
</dbReference>
<evidence type="ECO:0000256" key="9">
    <source>
        <dbReference type="ARBA" id="ARBA00023126"/>
    </source>
</evidence>
<dbReference type="GO" id="GO:0005975">
    <property type="term" value="P:carbohydrate metabolic process"/>
    <property type="evidence" value="ECO:0007669"/>
    <property type="project" value="InterPro"/>
</dbReference>
<sequence length="376" mass="40654">MTQEKSHNPNLAALSAAGVSIWLDDLSRDRLRTGNLQELIDTRCVVGVTTNPTIFQKALSEGHAYDEQIAKLAERGADVDAVLRTVTTDDVREACDVLRPHYEASGGVDGRVSLEVDPRLAHDTGKTIQQAIELCKIVGRPNVLIKIPATRPGLPAITAVLAEGVSVNVTLIFSVERHRAVMDGYLAGLEAAKRAGHDLSNIHSVASFFVSRVDTEIDKRLERVGTDEALALRGQAAVANARLAYAAYQEVFLAGQRFDALKVDGARVQRPLWASTGVKNPDYPDTLYVTELVAPNTVNTMPEKTIDAVADHGVITGDTVTGRAGEAQALFDKLWAVGVDLRDVFIVLEKEGVEKFEASWNELLKATQAQLDAAAK</sequence>
<evidence type="ECO:0000313" key="14">
    <source>
        <dbReference type="Proteomes" id="UP000193285"/>
    </source>
</evidence>
<evidence type="ECO:0000256" key="11">
    <source>
        <dbReference type="ARBA" id="ARBA00048810"/>
    </source>
</evidence>
<dbReference type="OrthoDB" id="9809101at2"/>
<dbReference type="STRING" id="767916.AWB91_02530"/>
<dbReference type="NCBIfam" id="TIGR00876">
    <property type="entry name" value="tal_mycobact"/>
    <property type="match status" value="1"/>
</dbReference>
<comment type="pathway">
    <text evidence="3 12">Carbohydrate degradation; pentose phosphate pathway; D-glyceraldehyde 3-phosphate and beta-D-fructose 6-phosphate from D-ribose 5-phosphate and D-xylulose 5-phosphate (non-oxidative stage): step 2/3.</text>
</comment>
<evidence type="ECO:0000256" key="6">
    <source>
        <dbReference type="ARBA" id="ARBA00018292"/>
    </source>
</evidence>
<dbReference type="Proteomes" id="UP000193285">
    <property type="component" value="Unassembled WGS sequence"/>
</dbReference>
<feature type="active site" description="Schiff-base intermediate with substrate" evidence="12">
    <location>
        <position position="146"/>
    </location>
</feature>
<dbReference type="NCBIfam" id="NF002881">
    <property type="entry name" value="PRK03343.1"/>
    <property type="match status" value="1"/>
</dbReference>
<evidence type="ECO:0000256" key="4">
    <source>
        <dbReference type="ARBA" id="ARBA00008426"/>
    </source>
</evidence>
<dbReference type="PROSITE" id="PS01054">
    <property type="entry name" value="TRANSALDOLASE_1"/>
    <property type="match status" value="1"/>
</dbReference>
<evidence type="ECO:0000313" key="13">
    <source>
        <dbReference type="EMBL" id="ORW41730.1"/>
    </source>
</evidence>
<organism evidence="13 14">
    <name type="scientific">Mycobacterium paraense</name>
    <dbReference type="NCBI Taxonomy" id="767916"/>
    <lineage>
        <taxon>Bacteria</taxon>
        <taxon>Bacillati</taxon>
        <taxon>Actinomycetota</taxon>
        <taxon>Actinomycetes</taxon>
        <taxon>Mycobacteriales</taxon>
        <taxon>Mycobacteriaceae</taxon>
        <taxon>Mycobacterium</taxon>
        <taxon>Mycobacterium simiae complex</taxon>
    </lineage>
</organism>
<keyword evidence="9 12" id="KW-0570">Pentose shunt</keyword>
<dbReference type="GO" id="GO:0005737">
    <property type="term" value="C:cytoplasm"/>
    <property type="evidence" value="ECO:0007669"/>
    <property type="project" value="UniProtKB-SubCell"/>
</dbReference>
<dbReference type="HAMAP" id="MF_00493">
    <property type="entry name" value="Transaldolase_2"/>
    <property type="match status" value="1"/>
</dbReference>
<dbReference type="InterPro" id="IPR004732">
    <property type="entry name" value="Transaldolase_2"/>
</dbReference>
<comment type="function">
    <text evidence="1 12">Transaldolase is important for the balance of metabolites in the pentose-phosphate pathway.</text>
</comment>
<name>A0A1X2A6G9_9MYCO</name>
<evidence type="ECO:0000256" key="2">
    <source>
        <dbReference type="ARBA" id="ARBA00004496"/>
    </source>
</evidence>
<comment type="similarity">
    <text evidence="4 12">Belongs to the transaldolase family. Type 2 subfamily.</text>
</comment>
<keyword evidence="10 12" id="KW-0704">Schiff base</keyword>
<keyword evidence="8 12" id="KW-0808">Transferase</keyword>
<evidence type="ECO:0000256" key="5">
    <source>
        <dbReference type="ARBA" id="ARBA00013151"/>
    </source>
</evidence>
<reference evidence="13 14" key="1">
    <citation type="journal article" date="2015" name="Emerg. Microbes Infect.">
        <title>Characterization of 17 strains belonging to the Mycobacterium simiae complex and description of Mycobacterium paraense sp. nov.</title>
        <authorList>
            <person name="Fusco da Costa A.R."/>
            <person name="Fedrizzi T."/>
            <person name="Lopes M.L."/>
            <person name="Pecorari M."/>
            <person name="Oliveira da Costa W.L."/>
            <person name="Giacobazzi E."/>
            <person name="da Costa Bahia J.R."/>
            <person name="De Sanctis V."/>
            <person name="Batista Lima K.V."/>
            <person name="Bertorelli R."/>
            <person name="Grottola A."/>
            <person name="Fabio A."/>
            <person name="Mariottini A."/>
            <person name="Ferretti P."/>
            <person name="Di Leva F."/>
            <person name="Fregni Serpini G."/>
            <person name="Tagliazucchi S."/>
            <person name="Rumpianesi F."/>
            <person name="Jousson O."/>
            <person name="Segata N."/>
            <person name="Tortoli E."/>
        </authorList>
    </citation>
    <scope>NUCLEOTIDE SEQUENCE [LARGE SCALE GENOMIC DNA]</scope>
    <source>
        <strain evidence="13 14">IEC33</strain>
    </source>
</reference>
<dbReference type="InterPro" id="IPR013785">
    <property type="entry name" value="Aldolase_TIM"/>
</dbReference>
<dbReference type="PIRSF" id="PIRSF036915">
    <property type="entry name" value="Trnald_Bac_Plnt"/>
    <property type="match status" value="1"/>
</dbReference>
<dbReference type="PANTHER" id="PTHR10683">
    <property type="entry name" value="TRANSALDOLASE"/>
    <property type="match status" value="1"/>
</dbReference>
<accession>A0A1X2A6G9</accession>
<evidence type="ECO:0000256" key="8">
    <source>
        <dbReference type="ARBA" id="ARBA00022679"/>
    </source>
</evidence>
<dbReference type="AlphaFoldDB" id="A0A1X2A6G9"/>
<dbReference type="GO" id="GO:0004801">
    <property type="term" value="F:transaldolase activity"/>
    <property type="evidence" value="ECO:0007669"/>
    <property type="project" value="UniProtKB-UniRule"/>
</dbReference>
<dbReference type="Pfam" id="PF00923">
    <property type="entry name" value="TAL_FSA"/>
    <property type="match status" value="1"/>
</dbReference>
<dbReference type="RefSeq" id="WP_085245839.1">
    <property type="nucleotide sequence ID" value="NZ_LQPN01000063.1"/>
</dbReference>
<evidence type="ECO:0000256" key="1">
    <source>
        <dbReference type="ARBA" id="ARBA00003518"/>
    </source>
</evidence>
<comment type="caution">
    <text evidence="13">The sequence shown here is derived from an EMBL/GenBank/DDBJ whole genome shotgun (WGS) entry which is preliminary data.</text>
</comment>